<evidence type="ECO:0000256" key="1">
    <source>
        <dbReference type="SAM" id="MobiDB-lite"/>
    </source>
</evidence>
<reference evidence="2" key="1">
    <citation type="journal article" date="2022" name="Plant J.">
        <title>Strategies of tolerance reflected in two North American maple genomes.</title>
        <authorList>
            <person name="McEvoy S.L."/>
            <person name="Sezen U.U."/>
            <person name="Trouern-Trend A."/>
            <person name="McMahon S.M."/>
            <person name="Schaberg P.G."/>
            <person name="Yang J."/>
            <person name="Wegrzyn J.L."/>
            <person name="Swenson N.G."/>
        </authorList>
    </citation>
    <scope>NUCLEOTIDE SEQUENCE</scope>
    <source>
        <strain evidence="2">NS2018</strain>
    </source>
</reference>
<comment type="caution">
    <text evidence="2">The sequence shown here is derived from an EMBL/GenBank/DDBJ whole genome shotgun (WGS) entry which is preliminary data.</text>
</comment>
<keyword evidence="3" id="KW-1185">Reference proteome</keyword>
<accession>A0AA39SK85</accession>
<name>A0AA39SK85_ACESA</name>
<dbReference type="Proteomes" id="UP001168877">
    <property type="component" value="Unassembled WGS sequence"/>
</dbReference>
<proteinExistence type="predicted"/>
<organism evidence="2 3">
    <name type="scientific">Acer saccharum</name>
    <name type="common">Sugar maple</name>
    <dbReference type="NCBI Taxonomy" id="4024"/>
    <lineage>
        <taxon>Eukaryota</taxon>
        <taxon>Viridiplantae</taxon>
        <taxon>Streptophyta</taxon>
        <taxon>Embryophyta</taxon>
        <taxon>Tracheophyta</taxon>
        <taxon>Spermatophyta</taxon>
        <taxon>Magnoliopsida</taxon>
        <taxon>eudicotyledons</taxon>
        <taxon>Gunneridae</taxon>
        <taxon>Pentapetalae</taxon>
        <taxon>rosids</taxon>
        <taxon>malvids</taxon>
        <taxon>Sapindales</taxon>
        <taxon>Sapindaceae</taxon>
        <taxon>Hippocastanoideae</taxon>
        <taxon>Acereae</taxon>
        <taxon>Acer</taxon>
    </lineage>
</organism>
<protein>
    <submittedName>
        <fullName evidence="2">Uncharacterized protein</fullName>
    </submittedName>
</protein>
<feature type="region of interest" description="Disordered" evidence="1">
    <location>
        <begin position="60"/>
        <end position="91"/>
    </location>
</feature>
<dbReference type="AlphaFoldDB" id="A0AA39SK85"/>
<evidence type="ECO:0000313" key="3">
    <source>
        <dbReference type="Proteomes" id="UP001168877"/>
    </source>
</evidence>
<reference evidence="2" key="2">
    <citation type="submission" date="2023-06" db="EMBL/GenBank/DDBJ databases">
        <authorList>
            <person name="Swenson N.G."/>
            <person name="Wegrzyn J.L."/>
            <person name="Mcevoy S.L."/>
        </authorList>
    </citation>
    <scope>NUCLEOTIDE SEQUENCE</scope>
    <source>
        <strain evidence="2">NS2018</strain>
        <tissue evidence="2">Leaf</tissue>
    </source>
</reference>
<sequence length="133" mass="14261">MVAVVTVVEEMQWTVWWSLKAADAAARVGVIWLVVENWVWVLAKSTGGERSCGWRGVVQTETENGGRTDQSLNGDNEKEVIGQSNDGNKVGNYGNDFKKGVGIPGGYVFQSHSVEGVGLTPGLSPSSSFSTQK</sequence>
<feature type="compositionally biased region" description="Polar residues" evidence="1">
    <location>
        <begin position="60"/>
        <end position="74"/>
    </location>
</feature>
<evidence type="ECO:0000313" key="2">
    <source>
        <dbReference type="EMBL" id="KAK0599836.1"/>
    </source>
</evidence>
<gene>
    <name evidence="2" type="ORF">LWI29_009063</name>
</gene>
<dbReference type="EMBL" id="JAUESC010000003">
    <property type="protein sequence ID" value="KAK0599836.1"/>
    <property type="molecule type" value="Genomic_DNA"/>
</dbReference>